<evidence type="ECO:0000313" key="2">
    <source>
        <dbReference type="EMBL" id="CAH2050768.1"/>
    </source>
</evidence>
<dbReference type="EMBL" id="OW152814">
    <property type="protein sequence ID" value="CAH2050768.1"/>
    <property type="molecule type" value="Genomic_DNA"/>
</dbReference>
<accession>A0ABN8IGQ2</accession>
<gene>
    <name evidence="2" type="ORF">IPOD504_LOCUS7662</name>
</gene>
<protein>
    <submittedName>
        <fullName evidence="2">Uncharacterized protein</fullName>
    </submittedName>
</protein>
<name>A0ABN8IGQ2_9NEOP</name>
<organism evidence="2 3">
    <name type="scientific">Iphiclides podalirius</name>
    <name type="common">scarce swallowtail</name>
    <dbReference type="NCBI Taxonomy" id="110791"/>
    <lineage>
        <taxon>Eukaryota</taxon>
        <taxon>Metazoa</taxon>
        <taxon>Ecdysozoa</taxon>
        <taxon>Arthropoda</taxon>
        <taxon>Hexapoda</taxon>
        <taxon>Insecta</taxon>
        <taxon>Pterygota</taxon>
        <taxon>Neoptera</taxon>
        <taxon>Endopterygota</taxon>
        <taxon>Lepidoptera</taxon>
        <taxon>Glossata</taxon>
        <taxon>Ditrysia</taxon>
        <taxon>Papilionoidea</taxon>
        <taxon>Papilionidae</taxon>
        <taxon>Papilioninae</taxon>
        <taxon>Iphiclides</taxon>
    </lineage>
</organism>
<reference evidence="2" key="1">
    <citation type="submission" date="2022-03" db="EMBL/GenBank/DDBJ databases">
        <authorList>
            <person name="Martin H S."/>
        </authorList>
    </citation>
    <scope>NUCLEOTIDE SEQUENCE</scope>
</reference>
<feature type="compositionally biased region" description="Polar residues" evidence="1">
    <location>
        <begin position="198"/>
        <end position="211"/>
    </location>
</feature>
<evidence type="ECO:0000313" key="3">
    <source>
        <dbReference type="Proteomes" id="UP000837857"/>
    </source>
</evidence>
<evidence type="ECO:0000256" key="1">
    <source>
        <dbReference type="SAM" id="MobiDB-lite"/>
    </source>
</evidence>
<dbReference type="Proteomes" id="UP000837857">
    <property type="component" value="Chromosome 2"/>
</dbReference>
<feature type="region of interest" description="Disordered" evidence="1">
    <location>
        <begin position="185"/>
        <end position="216"/>
    </location>
</feature>
<keyword evidence="3" id="KW-1185">Reference proteome</keyword>
<feature type="non-terminal residue" evidence="2">
    <location>
        <position position="297"/>
    </location>
</feature>
<proteinExistence type="predicted"/>
<sequence>MQLLHEQKPLIANLGIMNVSIPARVLSSHAFEVKEKRSSDVSLRPMNPVASGDNVATDLNACQKHREELPMLVPCCEGKELQINQDLVRSGLSAISMKHESVIQCLNMSPTSDKTQLVPGLVKHRNSFRSLHRPDLKRVSYLRRLTPDELEMLFRGYADLPSRGAAATESEGATRTKLLPLAEKLRTGGMHSIKTNRENSNNTLRTTSDGRSGTEEIPIGMRLHGARARLYTSVLAGAKAGDQLDNASNADEYDNAVPEIVVPEEEVQMNEELQIILPPRCDDTADSVTTTSTVDAP</sequence>